<evidence type="ECO:0000259" key="1">
    <source>
        <dbReference type="Pfam" id="PF00814"/>
    </source>
</evidence>
<dbReference type="GO" id="GO:0016740">
    <property type="term" value="F:transferase activity"/>
    <property type="evidence" value="ECO:0007669"/>
    <property type="project" value="UniProtKB-KW"/>
</dbReference>
<sequence>MIILSLDCATECATAALLKNDALIGEININNKKQHSSILMPMIDQLFKNTNLTLNDVDGFVVSKGPGSFTGLRVGMSTIKGLAQALNKPFVSVSTLDGLANNLYFADGIICPIMDALRGNVYTALYSFENNSLKALTEPMILSIEDLIQKVKAENKKVYFIGDGTSKYENQLLSSVTNCYIAPCHLNVAKASSLGEVGLNLLNEGIKDDIYTSAPLYLRLSQAEREYEERMKNNG</sequence>
<dbReference type="InterPro" id="IPR000905">
    <property type="entry name" value="Gcp-like_dom"/>
</dbReference>
<keyword evidence="2" id="KW-0808">Transferase</keyword>
<dbReference type="PANTHER" id="PTHR11735:SF11">
    <property type="entry name" value="TRNA THREONYLCARBAMOYLADENOSINE BIOSYNTHESIS PROTEIN TSAB"/>
    <property type="match status" value="1"/>
</dbReference>
<proteinExistence type="predicted"/>
<dbReference type="EMBL" id="JAAGPU010000011">
    <property type="protein sequence ID" value="NEU04717.1"/>
    <property type="molecule type" value="Genomic_DNA"/>
</dbReference>
<dbReference type="InterPro" id="IPR022496">
    <property type="entry name" value="T6A_TsaB"/>
</dbReference>
<dbReference type="CDD" id="cd24032">
    <property type="entry name" value="ASKHA_NBD_TsaB"/>
    <property type="match status" value="1"/>
</dbReference>
<dbReference type="Pfam" id="PF00814">
    <property type="entry name" value="TsaD"/>
    <property type="match status" value="1"/>
</dbReference>
<dbReference type="GO" id="GO:0005829">
    <property type="term" value="C:cytosol"/>
    <property type="evidence" value="ECO:0007669"/>
    <property type="project" value="TreeGrafter"/>
</dbReference>
<keyword evidence="3" id="KW-1185">Reference proteome</keyword>
<dbReference type="GO" id="GO:0002949">
    <property type="term" value="P:tRNA threonylcarbamoyladenosine modification"/>
    <property type="evidence" value="ECO:0007669"/>
    <property type="project" value="InterPro"/>
</dbReference>
<dbReference type="PANTHER" id="PTHR11735">
    <property type="entry name" value="TRNA N6-ADENOSINE THREONYLCARBAMOYLTRANSFERASE"/>
    <property type="match status" value="1"/>
</dbReference>
<comment type="caution">
    <text evidence="2">The sequence shown here is derived from an EMBL/GenBank/DDBJ whole genome shotgun (WGS) entry which is preliminary data.</text>
</comment>
<protein>
    <submittedName>
        <fullName evidence="2">tRNA (Adenosine(37)-N6)-threonylcarbamoyltransferase complex dimerization subunit type 1 TsaB</fullName>
    </submittedName>
</protein>
<reference evidence="2 3" key="1">
    <citation type="submission" date="2020-02" db="EMBL/GenBank/DDBJ databases">
        <title>Genome assembly of a novel Clostridium senegalense strain.</title>
        <authorList>
            <person name="Gupta T.B."/>
            <person name="Jauregui R."/>
            <person name="Maclean P."/>
            <person name="Nawarathana A."/>
            <person name="Brightwell G."/>
        </authorList>
    </citation>
    <scope>NUCLEOTIDE SEQUENCE [LARGE SCALE GENOMIC DNA]</scope>
    <source>
        <strain evidence="2 3">AGRFS4</strain>
    </source>
</reference>
<dbReference type="Gene3D" id="3.30.420.40">
    <property type="match status" value="2"/>
</dbReference>
<dbReference type="RefSeq" id="WP_199869726.1">
    <property type="nucleotide sequence ID" value="NZ_JAAGPU010000011.1"/>
</dbReference>
<accession>A0A6M0H2G5</accession>
<dbReference type="AlphaFoldDB" id="A0A6M0H2G5"/>
<dbReference type="Proteomes" id="UP000481872">
    <property type="component" value="Unassembled WGS sequence"/>
</dbReference>
<dbReference type="NCBIfam" id="TIGR03725">
    <property type="entry name" value="T6A_YeaZ"/>
    <property type="match status" value="1"/>
</dbReference>
<gene>
    <name evidence="2" type="primary">tsaB</name>
    <name evidence="2" type="ORF">G3M99_07530</name>
</gene>
<evidence type="ECO:0000313" key="2">
    <source>
        <dbReference type="EMBL" id="NEU04717.1"/>
    </source>
</evidence>
<dbReference type="SUPFAM" id="SSF53067">
    <property type="entry name" value="Actin-like ATPase domain"/>
    <property type="match status" value="2"/>
</dbReference>
<name>A0A6M0H2G5_9CLOT</name>
<dbReference type="InterPro" id="IPR043129">
    <property type="entry name" value="ATPase_NBD"/>
</dbReference>
<organism evidence="2 3">
    <name type="scientific">Clostridium senegalense</name>
    <dbReference type="NCBI Taxonomy" id="1465809"/>
    <lineage>
        <taxon>Bacteria</taxon>
        <taxon>Bacillati</taxon>
        <taxon>Bacillota</taxon>
        <taxon>Clostridia</taxon>
        <taxon>Eubacteriales</taxon>
        <taxon>Clostridiaceae</taxon>
        <taxon>Clostridium</taxon>
    </lineage>
</organism>
<evidence type="ECO:0000313" key="3">
    <source>
        <dbReference type="Proteomes" id="UP000481872"/>
    </source>
</evidence>
<feature type="domain" description="Gcp-like" evidence="1">
    <location>
        <begin position="32"/>
        <end position="226"/>
    </location>
</feature>